<feature type="compositionally biased region" description="Basic and acidic residues" evidence="1">
    <location>
        <begin position="41"/>
        <end position="52"/>
    </location>
</feature>
<proteinExistence type="predicted"/>
<protein>
    <submittedName>
        <fullName evidence="3">Uncharacterized protein</fullName>
    </submittedName>
</protein>
<reference evidence="2 5" key="2">
    <citation type="submission" date="2019-04" db="EMBL/GenBank/DDBJ databases">
        <title>Draft genome sequences of Streptomyces avermitilis NBRC 14893.</title>
        <authorList>
            <person name="Komaki H."/>
            <person name="Tamura T."/>
            <person name="Hosoyama A."/>
        </authorList>
    </citation>
    <scope>NUCLEOTIDE SEQUENCE [LARGE SCALE GENOMIC DNA]</scope>
    <source>
        <strain evidence="2 5">NBRC 14893</strain>
    </source>
</reference>
<comment type="caution">
    <text evidence="3">The sequence shown here is derived from an EMBL/GenBank/DDBJ whole genome shotgun (WGS) entry which is preliminary data.</text>
</comment>
<dbReference type="EMBL" id="BJHX01000001">
    <property type="protein sequence ID" value="GDY64646.1"/>
    <property type="molecule type" value="Genomic_DNA"/>
</dbReference>
<sequence>MKCSHSAAMLTGEPSDRERLYAATLTVTALPRRCARARGAAQREADTQDDPRPGYTCDVA</sequence>
<evidence type="ECO:0000313" key="4">
    <source>
        <dbReference type="Proteomes" id="UP000299211"/>
    </source>
</evidence>
<name>A0A4D4MSQ2_STRAX</name>
<reference evidence="3 4" key="1">
    <citation type="submission" date="2019-04" db="EMBL/GenBank/DDBJ databases">
        <title>Draft genome sequences of Streptomyces avermitilis ATCC 31267.</title>
        <authorList>
            <person name="Komaki H."/>
            <person name="Tamura T."/>
            <person name="Hosoyama A."/>
        </authorList>
    </citation>
    <scope>NUCLEOTIDE SEQUENCE [LARGE SCALE GENOMIC DNA]</scope>
    <source>
        <strain evidence="3 4">ATCC 31267</strain>
    </source>
</reference>
<accession>A0A4D4MSQ2</accession>
<evidence type="ECO:0000256" key="1">
    <source>
        <dbReference type="SAM" id="MobiDB-lite"/>
    </source>
</evidence>
<feature type="region of interest" description="Disordered" evidence="1">
    <location>
        <begin position="35"/>
        <end position="60"/>
    </location>
</feature>
<evidence type="ECO:0000313" key="3">
    <source>
        <dbReference type="EMBL" id="GDY75171.1"/>
    </source>
</evidence>
<evidence type="ECO:0000313" key="5">
    <source>
        <dbReference type="Proteomes" id="UP000302139"/>
    </source>
</evidence>
<dbReference type="AlphaFoldDB" id="A0A4D4MSQ2"/>
<dbReference type="Proteomes" id="UP000299211">
    <property type="component" value="Unassembled WGS sequence"/>
</dbReference>
<dbReference type="EMBL" id="BJHY01000001">
    <property type="protein sequence ID" value="GDY75171.1"/>
    <property type="molecule type" value="Genomic_DNA"/>
</dbReference>
<organism evidence="3 4">
    <name type="scientific">Streptomyces avermitilis</name>
    <dbReference type="NCBI Taxonomy" id="33903"/>
    <lineage>
        <taxon>Bacteria</taxon>
        <taxon>Bacillati</taxon>
        <taxon>Actinomycetota</taxon>
        <taxon>Actinomycetes</taxon>
        <taxon>Kitasatosporales</taxon>
        <taxon>Streptomycetaceae</taxon>
        <taxon>Streptomyces</taxon>
    </lineage>
</organism>
<dbReference type="Proteomes" id="UP000302139">
    <property type="component" value="Unassembled WGS sequence"/>
</dbReference>
<evidence type="ECO:0000313" key="2">
    <source>
        <dbReference type="EMBL" id="GDY64646.1"/>
    </source>
</evidence>
<gene>
    <name evidence="2" type="ORF">SAV14893_040390</name>
    <name evidence="3" type="ORF">SAV31267_046560</name>
</gene>